<dbReference type="Gene3D" id="1.10.10.60">
    <property type="entry name" value="Homeodomain-like"/>
    <property type="match status" value="1"/>
</dbReference>
<dbReference type="PROSITE" id="PS50960">
    <property type="entry name" value="HTH_PSQ"/>
    <property type="match status" value="1"/>
</dbReference>
<comment type="subcellular location">
    <subcellularLocation>
        <location evidence="1 6">Nucleus</location>
    </subcellularLocation>
</comment>
<keyword evidence="4" id="KW-0804">Transcription</keyword>
<dbReference type="GeneID" id="103186561"/>
<dbReference type="Ensembl" id="ENSCMIT00000025373.1">
    <property type="protein sequence ID" value="ENSCMIP00000024961.1"/>
    <property type="gene ID" value="ENSCMIG00000011008.1"/>
</dbReference>
<proteinExistence type="predicted"/>
<dbReference type="AlphaFoldDB" id="A0A4W3IBU7"/>
<evidence type="ECO:0000313" key="9">
    <source>
        <dbReference type="Ensembl" id="ENSCMIP00000024961.1"/>
    </source>
</evidence>
<organism evidence="9 10">
    <name type="scientific">Callorhinchus milii</name>
    <name type="common">Ghost shark</name>
    <dbReference type="NCBI Taxonomy" id="7868"/>
    <lineage>
        <taxon>Eukaryota</taxon>
        <taxon>Metazoa</taxon>
        <taxon>Chordata</taxon>
        <taxon>Craniata</taxon>
        <taxon>Vertebrata</taxon>
        <taxon>Chondrichthyes</taxon>
        <taxon>Holocephali</taxon>
        <taxon>Chimaeriformes</taxon>
        <taxon>Callorhinchidae</taxon>
        <taxon>Callorhinchus</taxon>
    </lineage>
</organism>
<evidence type="ECO:0000256" key="5">
    <source>
        <dbReference type="ARBA" id="ARBA00023242"/>
    </source>
</evidence>
<dbReference type="RefSeq" id="XP_042192966.1">
    <property type="nucleotide sequence ID" value="XM_042337032.1"/>
</dbReference>
<gene>
    <name evidence="9" type="primary">LOC103186561</name>
</gene>
<evidence type="ECO:0000259" key="8">
    <source>
        <dbReference type="PROSITE" id="PS50960"/>
    </source>
</evidence>
<reference evidence="10" key="1">
    <citation type="journal article" date="2006" name="Science">
        <title>Ancient noncoding elements conserved in the human genome.</title>
        <authorList>
            <person name="Venkatesh B."/>
            <person name="Kirkness E.F."/>
            <person name="Loh Y.H."/>
            <person name="Halpern A.L."/>
            <person name="Lee A.P."/>
            <person name="Johnson J."/>
            <person name="Dandona N."/>
            <person name="Viswanathan L.D."/>
            <person name="Tay A."/>
            <person name="Venter J.C."/>
            <person name="Strausberg R.L."/>
            <person name="Brenner S."/>
        </authorList>
    </citation>
    <scope>NUCLEOTIDE SEQUENCE [LARGE SCALE GENOMIC DNA]</scope>
</reference>
<dbReference type="GO" id="GO:0003677">
    <property type="term" value="F:DNA binding"/>
    <property type="evidence" value="ECO:0007669"/>
    <property type="project" value="UniProtKB-UniRule"/>
</dbReference>
<dbReference type="RefSeq" id="XP_042192965.1">
    <property type="nucleotide sequence ID" value="XM_042337031.1"/>
</dbReference>
<dbReference type="KEGG" id="cmk:103186561"/>
<dbReference type="GO" id="GO:0005634">
    <property type="term" value="C:nucleus"/>
    <property type="evidence" value="ECO:0007669"/>
    <property type="project" value="UniProtKB-SubCell"/>
</dbReference>
<dbReference type="FunFam" id="1.10.10.60:FF:000019">
    <property type="entry name" value="Ligand-dependent corepressor isoform 1"/>
    <property type="match status" value="1"/>
</dbReference>
<feature type="domain" description="HTH psq-type" evidence="8">
    <location>
        <begin position="345"/>
        <end position="397"/>
    </location>
</feature>
<dbReference type="SUPFAM" id="SSF46689">
    <property type="entry name" value="Homeodomain-like"/>
    <property type="match status" value="1"/>
</dbReference>
<accession>A0A4W3IBU7</accession>
<feature type="DNA-binding region" description="H-T-H motif" evidence="6">
    <location>
        <begin position="373"/>
        <end position="393"/>
    </location>
</feature>
<feature type="region of interest" description="Disordered" evidence="7">
    <location>
        <begin position="86"/>
        <end position="137"/>
    </location>
</feature>
<feature type="compositionally biased region" description="Basic and acidic residues" evidence="7">
    <location>
        <begin position="420"/>
        <end position="432"/>
    </location>
</feature>
<reference evidence="10" key="2">
    <citation type="journal article" date="2007" name="PLoS Biol.">
        <title>Survey sequencing and comparative analysis of the elephant shark (Callorhinchus milii) genome.</title>
        <authorList>
            <person name="Venkatesh B."/>
            <person name="Kirkness E.F."/>
            <person name="Loh Y.H."/>
            <person name="Halpern A.L."/>
            <person name="Lee A.P."/>
            <person name="Johnson J."/>
            <person name="Dandona N."/>
            <person name="Viswanathan L.D."/>
            <person name="Tay A."/>
            <person name="Venter J.C."/>
            <person name="Strausberg R.L."/>
            <person name="Brenner S."/>
        </authorList>
    </citation>
    <scope>NUCLEOTIDE SEQUENCE [LARGE SCALE GENOMIC DNA]</scope>
</reference>
<feature type="compositionally biased region" description="Basic and acidic residues" evidence="7">
    <location>
        <begin position="156"/>
        <end position="165"/>
    </location>
</feature>
<feature type="region of interest" description="Disordered" evidence="7">
    <location>
        <begin position="309"/>
        <end position="354"/>
    </location>
</feature>
<protein>
    <submittedName>
        <fullName evidence="9">Ligand dependent nuclear receptor corepressor</fullName>
    </submittedName>
</protein>
<feature type="compositionally biased region" description="Low complexity" evidence="7">
    <location>
        <begin position="321"/>
        <end position="336"/>
    </location>
</feature>
<keyword evidence="10" id="KW-1185">Reference proteome</keyword>
<dbReference type="InterPro" id="IPR009057">
    <property type="entry name" value="Homeodomain-like_sf"/>
</dbReference>
<dbReference type="OrthoDB" id="9941983at2759"/>
<keyword evidence="2" id="KW-0805">Transcription regulation</keyword>
<keyword evidence="3 6" id="KW-0238">DNA-binding</keyword>
<sequence length="432" mass="47309">MHQMIRQFVAEYTSKTSTSQDPIVLTSPKDQSAAKAPVLGASAQNPVLSKLLMADQDSPLDLTVKKSNSELDNQDGVLDLSTRKSPCAASMGTSEAPDTSSSAPTGKGRPGRSGQPPTDCVWHITEGSRPKPLRSCQTDGFGNAVVLRIPVTRSIQKNEEPESRSETSATPSNLGPTAQPRGQHLVLAREAPWAKPHYEFNLGHVKFRGNDTCIDGKELPFHQVAFQRGSAPAKQDGKRDQGHLTSVDLKIPQVRGLDLSCETNATNHYTYSPLLVNSQLENALHRKLRVILPKQNVWHRRGIGSLADGGHGSWGCETERPASSSKPQQQQQASSDQDSDSKQPRKKRGRYRQYNNQILEEAIAVVMGGQMSVSKAQSTYGIPHSTLEYKVKERLGTLKNPPKRKLKPPQPETPQLGDEAEQRASPPKDEEC</sequence>
<dbReference type="GO" id="GO:0006357">
    <property type="term" value="P:regulation of transcription by RNA polymerase II"/>
    <property type="evidence" value="ECO:0007669"/>
    <property type="project" value="TreeGrafter"/>
</dbReference>
<reference evidence="9" key="4">
    <citation type="submission" date="2025-08" db="UniProtKB">
        <authorList>
            <consortium name="Ensembl"/>
        </authorList>
    </citation>
    <scope>IDENTIFICATION</scope>
</reference>
<feature type="compositionally biased region" description="Polar residues" evidence="7">
    <location>
        <begin position="91"/>
        <end position="104"/>
    </location>
</feature>
<evidence type="ECO:0000256" key="2">
    <source>
        <dbReference type="ARBA" id="ARBA00023015"/>
    </source>
</evidence>
<dbReference type="OMA" id="GTKSHDS"/>
<dbReference type="Proteomes" id="UP000314986">
    <property type="component" value="Unassembled WGS sequence"/>
</dbReference>
<dbReference type="InParanoid" id="A0A4W3IBU7"/>
<feature type="compositionally biased region" description="Polar residues" evidence="7">
    <location>
        <begin position="166"/>
        <end position="176"/>
    </location>
</feature>
<dbReference type="RefSeq" id="XP_007903860.1">
    <property type="nucleotide sequence ID" value="XM_007905669.2"/>
</dbReference>
<dbReference type="PANTHER" id="PTHR21545:SF14">
    <property type="entry name" value="LIGAND-DEPENDENT COREPRESSOR"/>
    <property type="match status" value="1"/>
</dbReference>
<dbReference type="InterPro" id="IPR007889">
    <property type="entry name" value="HTH_Psq"/>
</dbReference>
<reference evidence="9" key="5">
    <citation type="submission" date="2025-09" db="UniProtKB">
        <authorList>
            <consortium name="Ensembl"/>
        </authorList>
    </citation>
    <scope>IDENTIFICATION</scope>
</reference>
<feature type="region of interest" description="Disordered" evidence="7">
    <location>
        <begin position="393"/>
        <end position="432"/>
    </location>
</feature>
<dbReference type="Pfam" id="PF05225">
    <property type="entry name" value="HTH_psq"/>
    <property type="match status" value="1"/>
</dbReference>
<name>A0A4W3IBU7_CALMI</name>
<evidence type="ECO:0000313" key="10">
    <source>
        <dbReference type="Proteomes" id="UP000314986"/>
    </source>
</evidence>
<dbReference type="GeneTree" id="ENSGT00940000162611"/>
<feature type="region of interest" description="Disordered" evidence="7">
    <location>
        <begin position="11"/>
        <end position="37"/>
    </location>
</feature>
<evidence type="ECO:0000256" key="1">
    <source>
        <dbReference type="ARBA" id="ARBA00004123"/>
    </source>
</evidence>
<dbReference type="RefSeq" id="XP_042192964.1">
    <property type="nucleotide sequence ID" value="XM_042337030.1"/>
</dbReference>
<evidence type="ECO:0000256" key="7">
    <source>
        <dbReference type="SAM" id="MobiDB-lite"/>
    </source>
</evidence>
<evidence type="ECO:0000256" key="3">
    <source>
        <dbReference type="ARBA" id="ARBA00023125"/>
    </source>
</evidence>
<feature type="region of interest" description="Disordered" evidence="7">
    <location>
        <begin position="152"/>
        <end position="180"/>
    </location>
</feature>
<evidence type="ECO:0000256" key="4">
    <source>
        <dbReference type="ARBA" id="ARBA00023163"/>
    </source>
</evidence>
<dbReference type="STRING" id="7868.ENSCMIP00000024961"/>
<reference evidence="10" key="3">
    <citation type="journal article" date="2014" name="Nature">
        <title>Elephant shark genome provides unique insights into gnathostome evolution.</title>
        <authorList>
            <consortium name="International Elephant Shark Genome Sequencing Consortium"/>
            <person name="Venkatesh B."/>
            <person name="Lee A.P."/>
            <person name="Ravi V."/>
            <person name="Maurya A.K."/>
            <person name="Lian M.M."/>
            <person name="Swann J.B."/>
            <person name="Ohta Y."/>
            <person name="Flajnik M.F."/>
            <person name="Sutoh Y."/>
            <person name="Kasahara M."/>
            <person name="Hoon S."/>
            <person name="Gangu V."/>
            <person name="Roy S.W."/>
            <person name="Irimia M."/>
            <person name="Korzh V."/>
            <person name="Kondrychyn I."/>
            <person name="Lim Z.W."/>
            <person name="Tay B.H."/>
            <person name="Tohari S."/>
            <person name="Kong K.W."/>
            <person name="Ho S."/>
            <person name="Lorente-Galdos B."/>
            <person name="Quilez J."/>
            <person name="Marques-Bonet T."/>
            <person name="Raney B.J."/>
            <person name="Ingham P.W."/>
            <person name="Tay A."/>
            <person name="Hillier L.W."/>
            <person name="Minx P."/>
            <person name="Boehm T."/>
            <person name="Wilson R.K."/>
            <person name="Brenner S."/>
            <person name="Warren W.C."/>
        </authorList>
    </citation>
    <scope>NUCLEOTIDE SEQUENCE [LARGE SCALE GENOMIC DNA]</scope>
</reference>
<dbReference type="PANTHER" id="PTHR21545">
    <property type="entry name" value="TRANSCRIPTION FACTOR MLR1/2"/>
    <property type="match status" value="1"/>
</dbReference>
<keyword evidence="5 6" id="KW-0539">Nucleus</keyword>
<evidence type="ECO:0000256" key="6">
    <source>
        <dbReference type="PROSITE-ProRule" id="PRU00320"/>
    </source>
</evidence>